<feature type="transmembrane region" description="Helical" evidence="2">
    <location>
        <begin position="423"/>
        <end position="443"/>
    </location>
</feature>
<keyword evidence="2" id="KW-0812">Transmembrane</keyword>
<feature type="transmembrane region" description="Helical" evidence="2">
    <location>
        <begin position="455"/>
        <end position="481"/>
    </location>
</feature>
<protein>
    <submittedName>
        <fullName evidence="5">Serine hydrolase domain-containing protein</fullName>
    </submittedName>
</protein>
<dbReference type="Proteomes" id="UP001501447">
    <property type="component" value="Unassembled WGS sequence"/>
</dbReference>
<feature type="domain" description="Beta-lactamase-related" evidence="4">
    <location>
        <begin position="39"/>
        <end position="349"/>
    </location>
</feature>
<evidence type="ECO:0000259" key="4">
    <source>
        <dbReference type="Pfam" id="PF00144"/>
    </source>
</evidence>
<dbReference type="InterPro" id="IPR050491">
    <property type="entry name" value="AmpC-like"/>
</dbReference>
<keyword evidence="6" id="KW-1185">Reference proteome</keyword>
<dbReference type="GO" id="GO:0016787">
    <property type="term" value="F:hydrolase activity"/>
    <property type="evidence" value="ECO:0007669"/>
    <property type="project" value="UniProtKB-KW"/>
</dbReference>
<dbReference type="PANTHER" id="PTHR46825">
    <property type="entry name" value="D-ALANYL-D-ALANINE-CARBOXYPEPTIDASE/ENDOPEPTIDASE AMPH"/>
    <property type="match status" value="1"/>
</dbReference>
<dbReference type="InterPro" id="IPR012338">
    <property type="entry name" value="Beta-lactam/transpept-like"/>
</dbReference>
<feature type="region of interest" description="Disordered" evidence="1">
    <location>
        <begin position="492"/>
        <end position="533"/>
    </location>
</feature>
<keyword evidence="2" id="KW-0472">Membrane</keyword>
<feature type="signal peptide" evidence="3">
    <location>
        <begin position="1"/>
        <end position="22"/>
    </location>
</feature>
<feature type="compositionally biased region" description="Pro residues" evidence="1">
    <location>
        <begin position="524"/>
        <end position="533"/>
    </location>
</feature>
<dbReference type="PANTHER" id="PTHR46825:SF9">
    <property type="entry name" value="BETA-LACTAMASE-RELATED DOMAIN-CONTAINING PROTEIN"/>
    <property type="match status" value="1"/>
</dbReference>
<dbReference type="EMBL" id="BAAARJ010000013">
    <property type="protein sequence ID" value="GAA2622594.1"/>
    <property type="molecule type" value="Genomic_DNA"/>
</dbReference>
<evidence type="ECO:0000313" key="5">
    <source>
        <dbReference type="EMBL" id="GAA2622594.1"/>
    </source>
</evidence>
<dbReference type="Pfam" id="PF00144">
    <property type="entry name" value="Beta-lactamase"/>
    <property type="match status" value="1"/>
</dbReference>
<dbReference type="RefSeq" id="WP_344567778.1">
    <property type="nucleotide sequence ID" value="NZ_BAAARJ010000013.1"/>
</dbReference>
<evidence type="ECO:0000256" key="1">
    <source>
        <dbReference type="SAM" id="MobiDB-lite"/>
    </source>
</evidence>
<name>A0ABP6CNR9_9ACTN</name>
<dbReference type="InterPro" id="IPR001466">
    <property type="entry name" value="Beta-lactam-related"/>
</dbReference>
<proteinExistence type="predicted"/>
<evidence type="ECO:0000256" key="3">
    <source>
        <dbReference type="SAM" id="SignalP"/>
    </source>
</evidence>
<reference evidence="6" key="1">
    <citation type="journal article" date="2019" name="Int. J. Syst. Evol. Microbiol.">
        <title>The Global Catalogue of Microorganisms (GCM) 10K type strain sequencing project: providing services to taxonomists for standard genome sequencing and annotation.</title>
        <authorList>
            <consortium name="The Broad Institute Genomics Platform"/>
            <consortium name="The Broad Institute Genome Sequencing Center for Infectious Disease"/>
            <person name="Wu L."/>
            <person name="Ma J."/>
        </authorList>
    </citation>
    <scope>NUCLEOTIDE SEQUENCE [LARGE SCALE GENOMIC DNA]</scope>
    <source>
        <strain evidence="6">JCM 16373</strain>
    </source>
</reference>
<dbReference type="SUPFAM" id="SSF56601">
    <property type="entry name" value="beta-lactamase/transpeptidase-like"/>
    <property type="match status" value="1"/>
</dbReference>
<feature type="chain" id="PRO_5047357557" evidence="3">
    <location>
        <begin position="23"/>
        <end position="533"/>
    </location>
</feature>
<dbReference type="Gene3D" id="3.40.710.10">
    <property type="entry name" value="DD-peptidase/beta-lactamase superfamily"/>
    <property type="match status" value="1"/>
</dbReference>
<keyword evidence="2" id="KW-1133">Transmembrane helix</keyword>
<accession>A0ABP6CNR9</accession>
<sequence>MSGLLAGVGVVAFALAPPVAQAAPAPGSGSPHGLTPAAVDRYVEKYREQTGLPGAAVAVTKGDRVVRAAGYGHTAYGSDVTARTPLPVASLSKSMTALAVMQLAEEGKIDLDRAVHHYLPEFVLSDPRGKRITVRQLLTQTSGMADSSYPDLRRAQPRILREAVAAMRGAGLADAPGARMNYHNPNFFVAARLVEAVSKEPFATHMERHVFGPLGMSRTTTVNSTTDMPGDARGYVRAYGTVFERGHPRWFAQGAHGVVSTAQDLAQWLMTQNGGGVSAEGRRVVSARDITVMHTPTKGEEYAMGWRRSGPPGARPVRIEHTGQLLTHNAIQVLLPGSGVGIAVVTNTGMVSGDDAVQIADGLVALAQGKDPAVSAPFTMRADWVLAAVTLLALGLGLMGVLRARRWAGRRQARSPWLTGLRLLPYALPVALAFGLADLVGLSMRRSGTFAQVTYVWPALVACVLAGALAAGAVMLVRGAWLIRIYRQRRDPDEPSASAPAPSPSASPTAPPPSTSDPAIPLSARPPGPAAGG</sequence>
<comment type="caution">
    <text evidence="5">The sequence shown here is derived from an EMBL/GenBank/DDBJ whole genome shotgun (WGS) entry which is preliminary data.</text>
</comment>
<feature type="compositionally biased region" description="Pro residues" evidence="1">
    <location>
        <begin position="501"/>
        <end position="515"/>
    </location>
</feature>
<feature type="transmembrane region" description="Helical" evidence="2">
    <location>
        <begin position="384"/>
        <end position="402"/>
    </location>
</feature>
<organism evidence="5 6">
    <name type="scientific">Streptomyces axinellae</name>
    <dbReference type="NCBI Taxonomy" id="552788"/>
    <lineage>
        <taxon>Bacteria</taxon>
        <taxon>Bacillati</taxon>
        <taxon>Actinomycetota</taxon>
        <taxon>Actinomycetes</taxon>
        <taxon>Kitasatosporales</taxon>
        <taxon>Streptomycetaceae</taxon>
        <taxon>Streptomyces</taxon>
    </lineage>
</organism>
<keyword evidence="5" id="KW-0378">Hydrolase</keyword>
<keyword evidence="3" id="KW-0732">Signal</keyword>
<evidence type="ECO:0000313" key="6">
    <source>
        <dbReference type="Proteomes" id="UP001501447"/>
    </source>
</evidence>
<evidence type="ECO:0000256" key="2">
    <source>
        <dbReference type="SAM" id="Phobius"/>
    </source>
</evidence>
<gene>
    <name evidence="5" type="ORF">GCM10009863_40890</name>
</gene>